<feature type="region of interest" description="Disordered" evidence="1">
    <location>
        <begin position="518"/>
        <end position="545"/>
    </location>
</feature>
<dbReference type="EMBL" id="VDLU01000004">
    <property type="protein sequence ID" value="TNJ26937.1"/>
    <property type="molecule type" value="Genomic_DNA"/>
</dbReference>
<dbReference type="VEuPathDB" id="GiardiaDB:GMRT_15064"/>
<gene>
    <name evidence="2" type="ORF">GMRT_15064</name>
</gene>
<dbReference type="OrthoDB" id="10255797at2759"/>
<organism evidence="2 3">
    <name type="scientific">Giardia muris</name>
    <dbReference type="NCBI Taxonomy" id="5742"/>
    <lineage>
        <taxon>Eukaryota</taxon>
        <taxon>Metamonada</taxon>
        <taxon>Diplomonadida</taxon>
        <taxon>Hexamitidae</taxon>
        <taxon>Giardiinae</taxon>
        <taxon>Giardia</taxon>
    </lineage>
</organism>
<dbReference type="InterPro" id="IPR036322">
    <property type="entry name" value="WD40_repeat_dom_sf"/>
</dbReference>
<evidence type="ECO:0000256" key="1">
    <source>
        <dbReference type="SAM" id="MobiDB-lite"/>
    </source>
</evidence>
<name>A0A4Z1T1U3_GIAMU</name>
<reference evidence="2 3" key="1">
    <citation type="submission" date="2019-05" db="EMBL/GenBank/DDBJ databases">
        <title>The compact genome of Giardia muris reveals important steps in the evolution of intestinal protozoan parasites.</title>
        <authorList>
            <person name="Xu F."/>
            <person name="Jimenez-Gonzalez A."/>
            <person name="Einarsson E."/>
            <person name="Astvaldsson A."/>
            <person name="Peirasmaki D."/>
            <person name="Eckmann L."/>
            <person name="Andersson J.O."/>
            <person name="Svard S.G."/>
            <person name="Jerlstrom-Hultqvist J."/>
        </authorList>
    </citation>
    <scope>NUCLEOTIDE SEQUENCE [LARGE SCALE GENOMIC DNA]</scope>
    <source>
        <strain evidence="2 3">Roberts-Thomson</strain>
    </source>
</reference>
<comment type="caution">
    <text evidence="2">The sequence shown here is derived from an EMBL/GenBank/DDBJ whole genome shotgun (WGS) entry which is preliminary data.</text>
</comment>
<dbReference type="SUPFAM" id="SSF50978">
    <property type="entry name" value="WD40 repeat-like"/>
    <property type="match status" value="1"/>
</dbReference>
<dbReference type="AlphaFoldDB" id="A0A4Z1T1U3"/>
<keyword evidence="3" id="KW-1185">Reference proteome</keyword>
<dbReference type="Gene3D" id="2.130.10.10">
    <property type="entry name" value="YVTN repeat-like/Quinoprotein amine dehydrogenase"/>
    <property type="match status" value="1"/>
</dbReference>
<sequence>MHRMLEYVLSTYPVDLLKARPDVSGLCSPYLAHCTLDHRASVTAASCVWADQLGVAFGFADGRVSLLGLNRLVPNELFAAQTPSGALAPPAVRDVAPLGQGLAVACGPALYKLDLRTGDSTKIPLKANAASVGGLADDSFTLAIGLETGDVALLDLRTPGTTVLRPGRSRSLRVVQDTVGDFRQWRPLCVKRNVCRSHEYVMCAPGIKCPLQVWDLRASELLHQLFFPPYYAAEDEGAVWLAINRSRVAVTTTKDIVLIYDHKAEYQLDFYTQVSTRQNVRCTWVDEDRLITGVYGPMREGDQRGFPMITVPERQGDTGAARTIEDLPWQWINCPFQSGLTATCPFSSYGLDTVSTSYGVVMEHSVCIIDERYQPIDRALSGALDNAYQSRFSCFGNGPLGHPQQPPLTHSFLTAQFRGALLERLDQILYRRGIPFSLGLIPAPASVMLSNLYRSLSGTYSLASAPSQLDSSANRYIPQEFHCFSQLVQSLNQSSMGDLSCDAPLLVTDGLPSMAPGDFLHQQHPFESPEASGAGNDPPMQLEDL</sequence>
<proteinExistence type="predicted"/>
<protein>
    <submittedName>
        <fullName evidence="2">Uncharacterized protein</fullName>
    </submittedName>
</protein>
<dbReference type="InterPro" id="IPR015943">
    <property type="entry name" value="WD40/YVTN_repeat-like_dom_sf"/>
</dbReference>
<accession>A0A4Z1T1U3</accession>
<evidence type="ECO:0000313" key="3">
    <source>
        <dbReference type="Proteomes" id="UP000315496"/>
    </source>
</evidence>
<evidence type="ECO:0000313" key="2">
    <source>
        <dbReference type="EMBL" id="TNJ26937.1"/>
    </source>
</evidence>
<dbReference type="Proteomes" id="UP000315496">
    <property type="component" value="Chromosome 4"/>
</dbReference>